<dbReference type="InterPro" id="IPR003593">
    <property type="entry name" value="AAA+_ATPase"/>
</dbReference>
<dbReference type="CDD" id="cd03221">
    <property type="entry name" value="ABCF_EF-3"/>
    <property type="match status" value="2"/>
</dbReference>
<reference evidence="5 6" key="1">
    <citation type="submission" date="2023-02" db="EMBL/GenBank/DDBJ databases">
        <title>Novel Oscillospiraceae bacterial genomes.</title>
        <authorList>
            <person name="Srinivasan S."/>
            <person name="Austin M.N."/>
            <person name="Fiedler T.L."/>
            <person name="Strenk S.M."/>
            <person name="Agnew K.J."/>
            <person name="Nagana Gowda G.A."/>
            <person name="Raftery D."/>
            <person name="Beamer M.A."/>
            <person name="Achilles S.L."/>
            <person name="Wiesenfeld H.C."/>
            <person name="Fredricks D.N."/>
            <person name="Hillier S.L."/>
        </authorList>
    </citation>
    <scope>NUCLEOTIDE SEQUENCE [LARGE SCALE GENOMIC DNA]</scope>
    <source>
        <strain evidence="5 6">CHIC02 1186E3-8</strain>
    </source>
</reference>
<keyword evidence="1" id="KW-0547">Nucleotide-binding</keyword>
<dbReference type="RefSeq" id="WP_315571500.1">
    <property type="nucleotide sequence ID" value="NZ_CP118868.1"/>
</dbReference>
<proteinExistence type="predicted"/>
<keyword evidence="3" id="KW-0175">Coiled coil</keyword>
<dbReference type="GO" id="GO:0005524">
    <property type="term" value="F:ATP binding"/>
    <property type="evidence" value="ECO:0007669"/>
    <property type="project" value="UniProtKB-KW"/>
</dbReference>
<dbReference type="Gene3D" id="3.40.50.300">
    <property type="entry name" value="P-loop containing nucleotide triphosphate hydrolases"/>
    <property type="match status" value="2"/>
</dbReference>
<organism evidence="5 6">
    <name type="scientific">Amygdalobacter indicium</name>
    <dbReference type="NCBI Taxonomy" id="3029272"/>
    <lineage>
        <taxon>Bacteria</taxon>
        <taxon>Bacillati</taxon>
        <taxon>Bacillota</taxon>
        <taxon>Clostridia</taxon>
        <taxon>Eubacteriales</taxon>
        <taxon>Oscillospiraceae</taxon>
        <taxon>Amygdalobacter</taxon>
    </lineage>
</organism>
<evidence type="ECO:0000259" key="4">
    <source>
        <dbReference type="PROSITE" id="PS50893"/>
    </source>
</evidence>
<evidence type="ECO:0000313" key="5">
    <source>
        <dbReference type="EMBL" id="WEG35402.1"/>
    </source>
</evidence>
<name>A0ABY8C7I1_9FIRM</name>
<evidence type="ECO:0000313" key="6">
    <source>
        <dbReference type="Proteomes" id="UP001220478"/>
    </source>
</evidence>
<dbReference type="Pfam" id="PF00005">
    <property type="entry name" value="ABC_tran"/>
    <property type="match status" value="2"/>
</dbReference>
<keyword evidence="6" id="KW-1185">Reference proteome</keyword>
<dbReference type="EMBL" id="CP118868">
    <property type="protein sequence ID" value="WEG35402.1"/>
    <property type="molecule type" value="Genomic_DNA"/>
</dbReference>
<dbReference type="InterPro" id="IPR027417">
    <property type="entry name" value="P-loop_NTPase"/>
</dbReference>
<dbReference type="SMART" id="SM00382">
    <property type="entry name" value="AAA"/>
    <property type="match status" value="2"/>
</dbReference>
<feature type="domain" description="ABC transporter" evidence="4">
    <location>
        <begin position="327"/>
        <end position="548"/>
    </location>
</feature>
<accession>A0ABY8C7I1</accession>
<feature type="coiled-coil region" evidence="3">
    <location>
        <begin position="250"/>
        <end position="310"/>
    </location>
</feature>
<dbReference type="InterPro" id="IPR051309">
    <property type="entry name" value="ABCF_ATPase"/>
</dbReference>
<feature type="domain" description="ABC transporter" evidence="4">
    <location>
        <begin position="4"/>
        <end position="261"/>
    </location>
</feature>
<dbReference type="PROSITE" id="PS50893">
    <property type="entry name" value="ABC_TRANSPORTER_2"/>
    <property type="match status" value="2"/>
</dbReference>
<evidence type="ECO:0000256" key="2">
    <source>
        <dbReference type="ARBA" id="ARBA00022840"/>
    </source>
</evidence>
<evidence type="ECO:0000256" key="1">
    <source>
        <dbReference type="ARBA" id="ARBA00022741"/>
    </source>
</evidence>
<keyword evidence="2 5" id="KW-0067">ATP-binding</keyword>
<dbReference type="SUPFAM" id="SSF52540">
    <property type="entry name" value="P-loop containing nucleoside triphosphate hydrolases"/>
    <property type="match status" value="2"/>
</dbReference>
<dbReference type="PANTHER" id="PTHR42855">
    <property type="entry name" value="ABC TRANSPORTER ATP-BINDING SUBUNIT"/>
    <property type="match status" value="1"/>
</dbReference>
<sequence>MSLINLQEVNLAFNEQVIFDQADLTIDAGYKYALVGLNGSGKSTFFKLLCHEILPDSGKVNQAKNCIISYLGQHSLQSLDKLAHVYDNPELTAVETEMNELSQLIAAADKRSENNKDLPVLLKRYTETQAEFERLGGYGFTASIKAALAGLNLPAELIEQAPITLSGGEKMKVALAHCLLRPADLILLDEPTNHLDLLSCDWLADFIKKSKKTFIVVSHDRYFLDRISDKTIMLEGHKFTVYSGNYTQARKLADEQKQIQAKELERLNEKLNIETAVKQTFLSHRNISGYHQREKVVNSLNAKIKQLKEQQIGEKHLKFSFNQPSSLGEKDYKRLLVSVKDLSKKFDKQLFQHLDFSLKANEKAALIGRNGTGKTTLLKILLGEELPDSGEIKLYGDLQIAYMGQIINFPDPSQSLLDYLMHDNTIPERYIRAQLANYGFDSSMIDKPLRILSGGERHRIFLAKLINAHPDILFLDEPTNHLDLYSIERLENALQNYAGALVVVSHDRYFVEKIANKIYGFVDCRLKEYASYEEWWKTYLSSLNSSNIDSLSKEKSLSATKTTSSAVVKERKATDSNWNKGKIRALKVQAQNNLNTVLQLLTRNEQFNQTFLQNTDNTPQSYEDYNLRLQLGEKAEELYLELSEELEKDEACSWEEVQAYNTNLEKTISNLEKLLK</sequence>
<dbReference type="PANTHER" id="PTHR42855:SF2">
    <property type="entry name" value="DRUG RESISTANCE ABC TRANSPORTER,ATP-BINDING PROTEIN"/>
    <property type="match status" value="1"/>
</dbReference>
<protein>
    <submittedName>
        <fullName evidence="5">ABC-F family ATP-binding cassette domain-containing protein</fullName>
    </submittedName>
</protein>
<dbReference type="InterPro" id="IPR003439">
    <property type="entry name" value="ABC_transporter-like_ATP-bd"/>
</dbReference>
<dbReference type="NCBIfam" id="NF000355">
    <property type="entry name" value="ribo_prot_ABC_F"/>
    <property type="match status" value="1"/>
</dbReference>
<gene>
    <name evidence="5" type="ORF">PYS61_05590</name>
</gene>
<dbReference type="Proteomes" id="UP001220478">
    <property type="component" value="Chromosome"/>
</dbReference>
<evidence type="ECO:0000256" key="3">
    <source>
        <dbReference type="SAM" id="Coils"/>
    </source>
</evidence>